<dbReference type="FunFam" id="2.30.30.190:FF:000007">
    <property type="entry name" value="Putative ubiquitin carboxyl-terminal hydrolase CYLD"/>
    <property type="match status" value="1"/>
</dbReference>
<evidence type="ECO:0000256" key="9">
    <source>
        <dbReference type="ARBA" id="ARBA00022723"/>
    </source>
</evidence>
<keyword evidence="12" id="KW-0788">Thiol protease</keyword>
<evidence type="ECO:0000256" key="1">
    <source>
        <dbReference type="ARBA" id="ARBA00000707"/>
    </source>
</evidence>
<comment type="similarity">
    <text evidence="4">Belongs to the peptidase C19 family.</text>
</comment>
<dbReference type="SUPFAM" id="SSF74924">
    <property type="entry name" value="Cap-Gly domain"/>
    <property type="match status" value="1"/>
</dbReference>
<feature type="domain" description="USP" evidence="14">
    <location>
        <begin position="167"/>
        <end position="444"/>
    </location>
</feature>
<evidence type="ECO:0000256" key="12">
    <source>
        <dbReference type="ARBA" id="ARBA00022807"/>
    </source>
</evidence>
<dbReference type="Gene3D" id="2.30.30.190">
    <property type="entry name" value="CAP Gly-rich-like domain"/>
    <property type="match status" value="1"/>
</dbReference>
<dbReference type="InterPro" id="IPR000938">
    <property type="entry name" value="CAP-Gly_domain"/>
</dbReference>
<evidence type="ECO:0000256" key="6">
    <source>
        <dbReference type="ARBA" id="ARBA00022490"/>
    </source>
</evidence>
<evidence type="ECO:0000256" key="10">
    <source>
        <dbReference type="ARBA" id="ARBA00022786"/>
    </source>
</evidence>
<keyword evidence="9" id="KW-0479">Metal-binding</keyword>
<dbReference type="EC" id="3.4.19.12" evidence="5"/>
<gene>
    <name evidence="16" type="ORF">U0070_013111</name>
</gene>
<keyword evidence="10" id="KW-0833">Ubl conjugation pathway</keyword>
<evidence type="ECO:0000259" key="14">
    <source>
        <dbReference type="PROSITE" id="PS50235"/>
    </source>
</evidence>
<dbReference type="EMBL" id="JBBHLL010000557">
    <property type="protein sequence ID" value="KAK7800295.1"/>
    <property type="molecule type" value="Genomic_DNA"/>
</dbReference>
<keyword evidence="8" id="KW-0645">Protease</keyword>
<dbReference type="Pfam" id="PF01302">
    <property type="entry name" value="CAP_GLY"/>
    <property type="match status" value="1"/>
</dbReference>
<dbReference type="GO" id="GO:0006508">
    <property type="term" value="P:proteolysis"/>
    <property type="evidence" value="ECO:0007669"/>
    <property type="project" value="UniProtKB-KW"/>
</dbReference>
<protein>
    <recommendedName>
        <fullName evidence="5">ubiquitinyl hydrolase 1</fullName>
        <ecNumber evidence="5">3.4.19.12</ecNumber>
    </recommendedName>
</protein>
<dbReference type="InterPro" id="IPR018200">
    <property type="entry name" value="USP_CS"/>
</dbReference>
<evidence type="ECO:0000313" key="16">
    <source>
        <dbReference type="EMBL" id="KAK7800295.1"/>
    </source>
</evidence>
<evidence type="ECO:0000256" key="8">
    <source>
        <dbReference type="ARBA" id="ARBA00022670"/>
    </source>
</evidence>
<proteinExistence type="inferred from homology"/>
<dbReference type="GO" id="GO:0004843">
    <property type="term" value="F:cysteine-type deubiquitinase activity"/>
    <property type="evidence" value="ECO:0007669"/>
    <property type="project" value="UniProtKB-EC"/>
</dbReference>
<evidence type="ECO:0000259" key="15">
    <source>
        <dbReference type="PROSITE" id="PS50245"/>
    </source>
</evidence>
<keyword evidence="6" id="KW-0963">Cytoplasm</keyword>
<dbReference type="Gene3D" id="3.90.70.10">
    <property type="entry name" value="Cysteine proteinases"/>
    <property type="match status" value="3"/>
</dbReference>
<comment type="subcellular location">
    <subcellularLocation>
        <location evidence="2">Cytoplasm</location>
        <location evidence="2">Cytoskeleton</location>
        <location evidence="2">Microtubule organizing center</location>
        <location evidence="2">Centrosome</location>
    </subcellularLocation>
    <subcellularLocation>
        <location evidence="3">Cytoplasm</location>
        <location evidence="3">Perinuclear region</location>
    </subcellularLocation>
</comment>
<dbReference type="PROSITE" id="PS50245">
    <property type="entry name" value="CAP_GLY_2"/>
    <property type="match status" value="1"/>
</dbReference>
<evidence type="ECO:0000256" key="5">
    <source>
        <dbReference type="ARBA" id="ARBA00012759"/>
    </source>
</evidence>
<keyword evidence="13" id="KW-0862">Zinc</keyword>
<dbReference type="PANTHER" id="PTHR11830">
    <property type="entry name" value="40S RIBOSOMAL PROTEIN S3A"/>
    <property type="match status" value="1"/>
</dbReference>
<organism evidence="16 17">
    <name type="scientific">Myodes glareolus</name>
    <name type="common">Bank vole</name>
    <name type="synonym">Clethrionomys glareolus</name>
    <dbReference type="NCBI Taxonomy" id="447135"/>
    <lineage>
        <taxon>Eukaryota</taxon>
        <taxon>Metazoa</taxon>
        <taxon>Chordata</taxon>
        <taxon>Craniata</taxon>
        <taxon>Vertebrata</taxon>
        <taxon>Euteleostomi</taxon>
        <taxon>Mammalia</taxon>
        <taxon>Eutheria</taxon>
        <taxon>Euarchontoglires</taxon>
        <taxon>Glires</taxon>
        <taxon>Rodentia</taxon>
        <taxon>Myomorpha</taxon>
        <taxon>Muroidea</taxon>
        <taxon>Cricetidae</taxon>
        <taxon>Arvicolinae</taxon>
        <taxon>Myodes</taxon>
    </lineage>
</organism>
<evidence type="ECO:0000256" key="2">
    <source>
        <dbReference type="ARBA" id="ARBA00004300"/>
    </source>
</evidence>
<name>A0AAW0HFN4_MYOGA</name>
<reference evidence="16 17" key="1">
    <citation type="journal article" date="2023" name="bioRxiv">
        <title>Conserved and derived expression patterns and positive selection on dental genes reveal complex evolutionary context of ever-growing rodent molars.</title>
        <authorList>
            <person name="Calamari Z.T."/>
            <person name="Song A."/>
            <person name="Cohen E."/>
            <person name="Akter M."/>
            <person name="Roy R.D."/>
            <person name="Hallikas O."/>
            <person name="Christensen M.M."/>
            <person name="Li P."/>
            <person name="Marangoni P."/>
            <person name="Jernvall J."/>
            <person name="Klein O.D."/>
        </authorList>
    </citation>
    <scope>NUCLEOTIDE SEQUENCE [LARGE SCALE GENOMIC DNA]</scope>
    <source>
        <strain evidence="16">V071</strain>
    </source>
</reference>
<keyword evidence="17" id="KW-1185">Reference proteome</keyword>
<dbReference type="InterPro" id="IPR036859">
    <property type="entry name" value="CAP-Gly_dom_sf"/>
</dbReference>
<evidence type="ECO:0000256" key="11">
    <source>
        <dbReference type="ARBA" id="ARBA00022801"/>
    </source>
</evidence>
<evidence type="ECO:0000256" key="7">
    <source>
        <dbReference type="ARBA" id="ARBA00022553"/>
    </source>
</evidence>
<comment type="catalytic activity">
    <reaction evidence="1">
        <text>Thiol-dependent hydrolysis of ester, thioester, amide, peptide and isopeptide bonds formed by the C-terminal Gly of ubiquitin (a 76-residue protein attached to proteins as an intracellular targeting signal).</text>
        <dbReference type="EC" id="3.4.19.12"/>
    </reaction>
</comment>
<dbReference type="InterPro" id="IPR028889">
    <property type="entry name" value="USP"/>
</dbReference>
<evidence type="ECO:0000256" key="13">
    <source>
        <dbReference type="ARBA" id="ARBA00022833"/>
    </source>
</evidence>
<dbReference type="PROSITE" id="PS00972">
    <property type="entry name" value="USP_1"/>
    <property type="match status" value="1"/>
</dbReference>
<evidence type="ECO:0000256" key="3">
    <source>
        <dbReference type="ARBA" id="ARBA00004556"/>
    </source>
</evidence>
<dbReference type="InterPro" id="IPR038765">
    <property type="entry name" value="Papain-like_cys_pep_sf"/>
</dbReference>
<dbReference type="GO" id="GO:0046872">
    <property type="term" value="F:metal ion binding"/>
    <property type="evidence" value="ECO:0007669"/>
    <property type="project" value="UniProtKB-KW"/>
</dbReference>
<dbReference type="SUPFAM" id="SSF54001">
    <property type="entry name" value="Cysteine proteinases"/>
    <property type="match status" value="1"/>
</dbReference>
<dbReference type="Pfam" id="PF16607">
    <property type="entry name" value="CYLD_phos_site"/>
    <property type="match status" value="1"/>
</dbReference>
<dbReference type="GO" id="GO:0048471">
    <property type="term" value="C:perinuclear region of cytoplasm"/>
    <property type="evidence" value="ECO:0007669"/>
    <property type="project" value="UniProtKB-SubCell"/>
</dbReference>
<dbReference type="PROSITE" id="PS50235">
    <property type="entry name" value="USP_3"/>
    <property type="match status" value="1"/>
</dbReference>
<evidence type="ECO:0000313" key="17">
    <source>
        <dbReference type="Proteomes" id="UP001488838"/>
    </source>
</evidence>
<evidence type="ECO:0000256" key="4">
    <source>
        <dbReference type="ARBA" id="ARBA00009085"/>
    </source>
</evidence>
<dbReference type="SMART" id="SM01052">
    <property type="entry name" value="CAP_GLY"/>
    <property type="match status" value="1"/>
</dbReference>
<accession>A0AAW0HFN4</accession>
<feature type="domain" description="CAP-Gly" evidence="15">
    <location>
        <begin position="67"/>
        <end position="110"/>
    </location>
</feature>
<dbReference type="GO" id="GO:0005813">
    <property type="term" value="C:centrosome"/>
    <property type="evidence" value="ECO:0007669"/>
    <property type="project" value="UniProtKB-SubCell"/>
</dbReference>
<dbReference type="Proteomes" id="UP001488838">
    <property type="component" value="Unassembled WGS sequence"/>
</dbReference>
<keyword evidence="7" id="KW-0597">Phosphoprotein</keyword>
<keyword evidence="11" id="KW-0378">Hydrolase</keyword>
<sequence>MPNTNGSITHSPLSLSVQSVMGELNSTPVQESPPLPISSGNAYGLEVGSLAEVKENPPFYGVIRWIGQPPGLSDVLAGLELEDECAGCTDGTFRGTRYFTCALKKALFVKLKSCRPDSRFASLQPVSNQIERCNSLAFGGYLSEVVEENTPPKMEKEGLEIMIGKKKGIQGHYNSCYLDSTLFCLFAFSSALDTVLLRPKEKNDVEYYSETQELLRTEIVNPLRISAGQKVQDCNFYQIFMEKNEKIGVPTIQQLLEWSFINSNLKFAEVSPFPLCLAPRECRICGGLAMFECRECYDDPDITAGKIKQFCKTCCTQVHLHPKRMNHTYHPVSLPKDLPDWDWRHGCIPSQKMELFAVLCIETSHYVAFVKYGKDDSAWLFFDSMADRDGGQNGFNIPQVTPCPEVGEYLKMSLEELHSLDSRRIQGCARRLLCDAYMCMYQSPTMSLYK</sequence>
<dbReference type="AlphaFoldDB" id="A0AAW0HFN4"/>
<comment type="caution">
    <text evidence="16">The sequence shown here is derived from an EMBL/GenBank/DDBJ whole genome shotgun (WGS) entry which is preliminary data.</text>
</comment>